<accession>A0AAE0LI92</accession>
<reference evidence="1 2" key="1">
    <citation type="journal article" date="2015" name="Genome Biol. Evol.">
        <title>Comparative Genomics of a Bacterivorous Green Alga Reveals Evolutionary Causalities and Consequences of Phago-Mixotrophic Mode of Nutrition.</title>
        <authorList>
            <person name="Burns J.A."/>
            <person name="Paasch A."/>
            <person name="Narechania A."/>
            <person name="Kim E."/>
        </authorList>
    </citation>
    <scope>NUCLEOTIDE SEQUENCE [LARGE SCALE GENOMIC DNA]</scope>
    <source>
        <strain evidence="1 2">PLY_AMNH</strain>
    </source>
</reference>
<evidence type="ECO:0000313" key="1">
    <source>
        <dbReference type="EMBL" id="KAK3286187.1"/>
    </source>
</evidence>
<gene>
    <name evidence="1" type="ORF">CYMTET_6244</name>
</gene>
<dbReference type="AlphaFoldDB" id="A0AAE0LI92"/>
<name>A0AAE0LI92_9CHLO</name>
<proteinExistence type="predicted"/>
<organism evidence="1 2">
    <name type="scientific">Cymbomonas tetramitiformis</name>
    <dbReference type="NCBI Taxonomy" id="36881"/>
    <lineage>
        <taxon>Eukaryota</taxon>
        <taxon>Viridiplantae</taxon>
        <taxon>Chlorophyta</taxon>
        <taxon>Pyramimonadophyceae</taxon>
        <taxon>Pyramimonadales</taxon>
        <taxon>Pyramimonadaceae</taxon>
        <taxon>Cymbomonas</taxon>
    </lineage>
</organism>
<protein>
    <submittedName>
        <fullName evidence="1">Uncharacterized protein</fullName>
    </submittedName>
</protein>
<dbReference type="EMBL" id="LGRX02001426">
    <property type="protein sequence ID" value="KAK3286187.1"/>
    <property type="molecule type" value="Genomic_DNA"/>
</dbReference>
<evidence type="ECO:0000313" key="2">
    <source>
        <dbReference type="Proteomes" id="UP001190700"/>
    </source>
</evidence>
<dbReference type="Proteomes" id="UP001190700">
    <property type="component" value="Unassembled WGS sequence"/>
</dbReference>
<comment type="caution">
    <text evidence="1">The sequence shown here is derived from an EMBL/GenBank/DDBJ whole genome shotgun (WGS) entry which is preliminary data.</text>
</comment>
<keyword evidence="2" id="KW-1185">Reference proteome</keyword>
<sequence>MSVMRAQEPIRESIQDHSNFNVESDLKAIRENIEALKVDVSHLPSRIVTKVSDNINAQLVASQANASQAPAPSSTGVRPQHASDSCSNLQAIRELCDFTWNVDEDLISCNLCFALARLAPTKLKTRYASERIGFISVSQEMRNLKVAVKKHHDSAIHKWVLEEVALRDAEAYQLHKVGLGV</sequence>